<reference evidence="2 3" key="1">
    <citation type="journal article" date="2006" name="Extremophiles">
        <title>Characterization of Exiguobacterium isolates from the Siberian permafrost. Description of Exiguobacterium sibiricum sp. nov.</title>
        <authorList>
            <person name="Rodrigues D.F."/>
            <person name="Goris J."/>
            <person name="Vishnivetskaya T."/>
            <person name="Gilichinsky D."/>
            <person name="Thomashow M.F."/>
            <person name="Tiedje J.M."/>
        </authorList>
    </citation>
    <scope>NUCLEOTIDE SEQUENCE [LARGE SCALE GENOMIC DNA]</scope>
    <source>
        <strain evidence="3">DSM 17290 / CIP 109462 / JCM 13490 / 255-15</strain>
        <plasmid evidence="2">pEXIG01</plasmid>
    </source>
</reference>
<protein>
    <recommendedName>
        <fullName evidence="4">DUF3139 domain-containing protein</fullName>
    </recommendedName>
</protein>
<dbReference type="KEGG" id="esi:Exig_3054"/>
<dbReference type="AlphaFoldDB" id="B1YMS2"/>
<dbReference type="OrthoDB" id="2356830at2"/>
<reference evidence="2 3" key="2">
    <citation type="submission" date="2008-04" db="EMBL/GenBank/DDBJ databases">
        <title>Complete sequence of plasmid1 of Exiguobacterium sibiricum 255-15.</title>
        <authorList>
            <consortium name="US DOE Joint Genome Institute"/>
            <person name="Copeland A."/>
            <person name="Lucas S."/>
            <person name="Lapidus A."/>
            <person name="Glavina del Rio T."/>
            <person name="Dalin E."/>
            <person name="Tice H."/>
            <person name="Bruce D."/>
            <person name="Goodwin L."/>
            <person name="Pitluck S."/>
            <person name="Kiss H."/>
            <person name="Chertkov O."/>
            <person name="Monk C."/>
            <person name="Brettin T."/>
            <person name="Detter J.C."/>
            <person name="Han C."/>
            <person name="Kuske C.R."/>
            <person name="Schmutz J."/>
            <person name="Larimer F."/>
            <person name="Land M."/>
            <person name="Hauser L."/>
            <person name="Kyrpides N."/>
            <person name="Mikhailova N."/>
            <person name="Vishnivetskaya T."/>
            <person name="Rodrigues D.F."/>
            <person name="Gilichinsky D."/>
            <person name="Tiedje J."/>
            <person name="Richardson P."/>
        </authorList>
    </citation>
    <scope>NUCLEOTIDE SEQUENCE [LARGE SCALE GENOMIC DNA]</scope>
    <source>
        <strain evidence="3">DSM 17290 / CIP 109462 / JCM 13490 / 255-15</strain>
        <plasmid evidence="2 3">pEXIG01</plasmid>
    </source>
</reference>
<evidence type="ECO:0008006" key="4">
    <source>
        <dbReference type="Google" id="ProtNLM"/>
    </source>
</evidence>
<evidence type="ECO:0000313" key="2">
    <source>
        <dbReference type="EMBL" id="ACB62499.1"/>
    </source>
</evidence>
<dbReference type="Proteomes" id="UP000001681">
    <property type="component" value="Plasmid pEXIG01"/>
</dbReference>
<evidence type="ECO:0000256" key="1">
    <source>
        <dbReference type="SAM" id="Phobius"/>
    </source>
</evidence>
<geneLocation type="plasmid" evidence="2 3">
    <name>pEXIG01</name>
</geneLocation>
<proteinExistence type="predicted"/>
<dbReference type="Pfam" id="PF11337">
    <property type="entry name" value="DUF3139"/>
    <property type="match status" value="1"/>
</dbReference>
<dbReference type="RefSeq" id="WP_012362683.1">
    <property type="nucleotide sequence ID" value="NC_010549.1"/>
</dbReference>
<sequence>MKNKTIIYFMVILFLGIGLIGAWGYKTLYYDEKQSTSENIDGFLKENNYMQNVSTKEIVMDTTTDEYFAKVTFKDEPNNEYEIYQTGSNHFKIVGYKDGVQITNKKEGKYIKR</sequence>
<accession>B1YMS2</accession>
<gene>
    <name evidence="2" type="ordered locus">Exig_3054</name>
</gene>
<organism evidence="2 3">
    <name type="scientific">Exiguobacterium sibiricum (strain DSM 17290 / CCUG 55495 / CIP 109462 / JCM 13490 / 255-15)</name>
    <dbReference type="NCBI Taxonomy" id="262543"/>
    <lineage>
        <taxon>Bacteria</taxon>
        <taxon>Bacillati</taxon>
        <taxon>Bacillota</taxon>
        <taxon>Bacilli</taxon>
        <taxon>Bacillales</taxon>
        <taxon>Bacillales Family XII. Incertae Sedis</taxon>
        <taxon>Exiguobacterium</taxon>
    </lineage>
</organism>
<keyword evidence="1" id="KW-1133">Transmembrane helix</keyword>
<feature type="transmembrane region" description="Helical" evidence="1">
    <location>
        <begin position="6"/>
        <end position="25"/>
    </location>
</feature>
<keyword evidence="1" id="KW-0472">Membrane</keyword>
<evidence type="ECO:0000313" key="3">
    <source>
        <dbReference type="Proteomes" id="UP000001681"/>
    </source>
</evidence>
<name>B1YMS2_EXIS2</name>
<dbReference type="EMBL" id="CP001023">
    <property type="protein sequence ID" value="ACB62499.1"/>
    <property type="molecule type" value="Genomic_DNA"/>
</dbReference>
<keyword evidence="2" id="KW-0614">Plasmid</keyword>
<dbReference type="HOGENOM" id="CLU_2129690_0_0_9"/>
<keyword evidence="1" id="KW-0812">Transmembrane</keyword>
<keyword evidence="3" id="KW-1185">Reference proteome</keyword>
<dbReference type="InterPro" id="IPR021486">
    <property type="entry name" value="DUF3139"/>
</dbReference>